<proteinExistence type="predicted"/>
<evidence type="ECO:0000313" key="1">
    <source>
        <dbReference type="EMBL" id="CAG8615924.1"/>
    </source>
</evidence>
<gene>
    <name evidence="1" type="ORF">DHETER_LOCUS7822</name>
</gene>
<accession>A0ACA9N005</accession>
<protein>
    <submittedName>
        <fullName evidence="1">15577_t:CDS:1</fullName>
    </submittedName>
</protein>
<keyword evidence="2" id="KW-1185">Reference proteome</keyword>
<dbReference type="EMBL" id="CAJVPU010011585">
    <property type="protein sequence ID" value="CAG8615924.1"/>
    <property type="molecule type" value="Genomic_DNA"/>
</dbReference>
<dbReference type="Proteomes" id="UP000789702">
    <property type="component" value="Unassembled WGS sequence"/>
</dbReference>
<name>A0ACA9N005_9GLOM</name>
<sequence>MSSELLFDFSQEILNLLTGSDEYDVIIYVGKGENEKTLQAHSLILKARSSYYKAALSKQWTKKEGDSNILRHPDIASNVFEIILKFSQMSRGNIYDKVWPLREILSPKLVDDIVKYHLKDISESTLVGSGHLETGESFLFSFGNRDLLEDAKISKVMRAGYAITLKDERYGPCFGDKDLWMNGNFDQPNSCSSQRDDYESQITGNQKFFVSEYEVFKIIKK</sequence>
<reference evidence="1" key="1">
    <citation type="submission" date="2021-06" db="EMBL/GenBank/DDBJ databases">
        <authorList>
            <person name="Kallberg Y."/>
            <person name="Tangrot J."/>
            <person name="Rosling A."/>
        </authorList>
    </citation>
    <scope>NUCLEOTIDE SEQUENCE</scope>
    <source>
        <strain evidence="1">IL203A</strain>
    </source>
</reference>
<evidence type="ECO:0000313" key="2">
    <source>
        <dbReference type="Proteomes" id="UP000789702"/>
    </source>
</evidence>
<comment type="caution">
    <text evidence="1">The sequence shown here is derived from an EMBL/GenBank/DDBJ whole genome shotgun (WGS) entry which is preliminary data.</text>
</comment>
<organism evidence="1 2">
    <name type="scientific">Dentiscutata heterogama</name>
    <dbReference type="NCBI Taxonomy" id="1316150"/>
    <lineage>
        <taxon>Eukaryota</taxon>
        <taxon>Fungi</taxon>
        <taxon>Fungi incertae sedis</taxon>
        <taxon>Mucoromycota</taxon>
        <taxon>Glomeromycotina</taxon>
        <taxon>Glomeromycetes</taxon>
        <taxon>Diversisporales</taxon>
        <taxon>Gigasporaceae</taxon>
        <taxon>Dentiscutata</taxon>
    </lineage>
</organism>